<protein>
    <submittedName>
        <fullName evidence="2">Uncharacterized protein</fullName>
    </submittedName>
</protein>
<proteinExistence type="predicted"/>
<reference evidence="2 3" key="1">
    <citation type="journal article" date="2011" name="PLoS Genet.">
        <title>Genome sequencing and comparative transcriptomics of the model entomopathogenic fungi Metarhizium anisopliae and M. acridum.</title>
        <authorList>
            <person name="Gao Q."/>
            <person name="Jin K."/>
            <person name="Ying S.H."/>
            <person name="Zhang Y."/>
            <person name="Xiao G."/>
            <person name="Shang Y."/>
            <person name="Duan Z."/>
            <person name="Hu X."/>
            <person name="Xie X.Q."/>
            <person name="Zhou G."/>
            <person name="Peng G."/>
            <person name="Luo Z."/>
            <person name="Huang W."/>
            <person name="Wang B."/>
            <person name="Fang W."/>
            <person name="Wang S."/>
            <person name="Zhong Y."/>
            <person name="Ma L.J."/>
            <person name="St Leger R.J."/>
            <person name="Zhao G.P."/>
            <person name="Pei Y."/>
            <person name="Feng M.G."/>
            <person name="Xia Y."/>
            <person name="Wang C."/>
        </authorList>
    </citation>
    <scope>NUCLEOTIDE SEQUENCE [LARGE SCALE GENOMIC DNA]</scope>
    <source>
        <strain evidence="3">ARSEF 23 / ATCC MYA-3075</strain>
    </source>
</reference>
<accession>E9FD07</accession>
<gene>
    <name evidence="2" type="ORF">MAA_10156</name>
</gene>
<dbReference type="AlphaFoldDB" id="E9FD07"/>
<dbReference type="GeneID" id="19264442"/>
<feature type="region of interest" description="Disordered" evidence="1">
    <location>
        <begin position="72"/>
        <end position="93"/>
    </location>
</feature>
<dbReference type="Proteomes" id="UP000002498">
    <property type="component" value="Unassembled WGS sequence"/>
</dbReference>
<dbReference type="EMBL" id="ADNJ02000019">
    <property type="protein sequence ID" value="EFY94385.1"/>
    <property type="molecule type" value="Genomic_DNA"/>
</dbReference>
<reference evidence="2 3" key="2">
    <citation type="journal article" date="2014" name="Proc. Natl. Acad. Sci. U.S.A.">
        <title>Trajectory and genomic determinants of fungal-pathogen speciation and host adaptation.</title>
        <authorList>
            <person name="Hu X."/>
            <person name="Xiao G."/>
            <person name="Zheng P."/>
            <person name="Shang Y."/>
            <person name="Su Y."/>
            <person name="Zhang X."/>
            <person name="Liu X."/>
            <person name="Zhan S."/>
            <person name="St Leger R.J."/>
            <person name="Wang C."/>
        </authorList>
    </citation>
    <scope>GENOME REANNOTATION</scope>
    <source>
        <strain evidence="3">ARSEF 23 / ATCC MYA-3075</strain>
    </source>
</reference>
<evidence type="ECO:0000313" key="2">
    <source>
        <dbReference type="EMBL" id="EFY94385.1"/>
    </source>
</evidence>
<dbReference type="OrthoDB" id="5152172at2759"/>
<keyword evidence="3" id="KW-1185">Reference proteome</keyword>
<sequence>MAKSEVLLSRSSEWSSWYEKFVSRAQTAKIFKYIDIDQDGPILEEPTEPITEDELLEQFNEAALGRWERERQQYAEEAGPRPEPATELPQGQVNRHARKWNEYKAKMAAFATYQRAYADLAVWIQSTVDEHQLANTTSKSDIRTSVRDLKSSLAPTLSEEKELVRLKYRQVLTQTKRVKPEDWLLAWNKAKLDGDKYKIPELEGESGINDFLTACSAFDATWANQQWGQIEHSQRYNIKMDEVTLRSLSELFSRQIRRNRSNKLNDSVFAMSDTAVVRYV</sequence>
<evidence type="ECO:0000313" key="3">
    <source>
        <dbReference type="Proteomes" id="UP000002498"/>
    </source>
</evidence>
<dbReference type="HOGENOM" id="CLU_994281_0_0_1"/>
<dbReference type="RefSeq" id="XP_007826345.1">
    <property type="nucleotide sequence ID" value="XM_007828154.1"/>
</dbReference>
<dbReference type="KEGG" id="maj:MAA_10156"/>
<evidence type="ECO:0000256" key="1">
    <source>
        <dbReference type="SAM" id="MobiDB-lite"/>
    </source>
</evidence>
<name>E9FD07_METRA</name>
<organism evidence="2 3">
    <name type="scientific">Metarhizium robertsii (strain ARSEF 23 / ATCC MYA-3075)</name>
    <name type="common">Metarhizium anisopliae (strain ARSEF 23)</name>
    <dbReference type="NCBI Taxonomy" id="655844"/>
    <lineage>
        <taxon>Eukaryota</taxon>
        <taxon>Fungi</taxon>
        <taxon>Dikarya</taxon>
        <taxon>Ascomycota</taxon>
        <taxon>Pezizomycotina</taxon>
        <taxon>Sordariomycetes</taxon>
        <taxon>Hypocreomycetidae</taxon>
        <taxon>Hypocreales</taxon>
        <taxon>Clavicipitaceae</taxon>
        <taxon>Metarhizium</taxon>
    </lineage>
</organism>
<comment type="caution">
    <text evidence="2">The sequence shown here is derived from an EMBL/GenBank/DDBJ whole genome shotgun (WGS) entry which is preliminary data.</text>
</comment>